<proteinExistence type="predicted"/>
<dbReference type="InterPro" id="IPR036388">
    <property type="entry name" value="WH-like_DNA-bd_sf"/>
</dbReference>
<name>A0A6M6I714_9PEZI</name>
<dbReference type="Gene3D" id="3.40.50.150">
    <property type="entry name" value="Vaccinia Virus protein VP39"/>
    <property type="match status" value="1"/>
</dbReference>
<feature type="domain" description="Methyltransferase" evidence="1">
    <location>
        <begin position="158"/>
        <end position="252"/>
    </location>
</feature>
<evidence type="ECO:0000259" key="1">
    <source>
        <dbReference type="Pfam" id="PF13649"/>
    </source>
</evidence>
<dbReference type="InterPro" id="IPR029063">
    <property type="entry name" value="SAM-dependent_MTases_sf"/>
</dbReference>
<reference evidence="2" key="1">
    <citation type="submission" date="2020-05" db="EMBL/GenBank/DDBJ databases">
        <title>Chaetoglobosin P from Discosia rubi as a thermally sensitive antifungal against Cryptococcus neoformans.</title>
        <authorList>
            <person name="Perlatti B."/>
            <person name="Nichols C.B."/>
            <person name="Nan L."/>
            <person name="Wiemann P."/>
            <person name="Harvey C.J.B."/>
            <person name="Alspaugh J.A."/>
            <person name="Bills G.F."/>
        </authorList>
    </citation>
    <scope>NUCLEOTIDE SEQUENCE</scope>
    <source>
        <strain evidence="2">TTI-00885</strain>
    </source>
</reference>
<keyword evidence="2" id="KW-0808">Transferase</keyword>
<dbReference type="GO" id="GO:0008168">
    <property type="term" value="F:methyltransferase activity"/>
    <property type="evidence" value="ECO:0007669"/>
    <property type="project" value="UniProtKB-KW"/>
</dbReference>
<protein>
    <submittedName>
        <fullName evidence="2">Methyltransferase</fullName>
    </submittedName>
</protein>
<accession>A0A6M6I714</accession>
<dbReference type="EMBL" id="MT459796">
    <property type="protein sequence ID" value="QJY30862.1"/>
    <property type="molecule type" value="Genomic_DNA"/>
</dbReference>
<keyword evidence="2" id="KW-0489">Methyltransferase</keyword>
<dbReference type="Pfam" id="PF13649">
    <property type="entry name" value="Methyltransf_25"/>
    <property type="match status" value="1"/>
</dbReference>
<dbReference type="GO" id="GO:0032259">
    <property type="term" value="P:methylation"/>
    <property type="evidence" value="ECO:0007669"/>
    <property type="project" value="UniProtKB-KW"/>
</dbReference>
<reference evidence="2" key="2">
    <citation type="submission" date="2020-05" db="EMBL/GenBank/DDBJ databases">
        <authorList>
            <person name="Lan N."/>
        </authorList>
    </citation>
    <scope>NUCLEOTIDE SEQUENCE</scope>
    <source>
        <strain evidence="2">TTI-00885</strain>
    </source>
</reference>
<dbReference type="Gene3D" id="1.10.10.10">
    <property type="entry name" value="Winged helix-like DNA-binding domain superfamily/Winged helix DNA-binding domain"/>
    <property type="match status" value="1"/>
</dbReference>
<sequence>MVSTTINFERSVANIFNSAIAAAAVGAAWEVGLLDAVRYQKSVNVRDFATQNDLDSDSVQGLVSALAVVNIIERDQDTAMAGFLLEEAYRTKSLFHWLTLGSGGLFSRMQYALRNKNRTGAYYHRDPTAISYACSEANRQFFDPVFWPAIDKLKFNKVIDLGSGSGSRLMDILDRYPGTSGVGVDIAGAAVEAASAEASKRGYGDRLSFIEGNVCKLEYSKEFAQVDLLTCFLMGHDFWPRENCIAILQRLRQTFPRASRFFLGDTTRILLNTEGSKYAVTEDDVPIFTLGFEFGHALMGVYLPTMDEWESVFKEGGWRCVKTHFIQPPSLSVIFELEHA</sequence>
<evidence type="ECO:0000313" key="2">
    <source>
        <dbReference type="EMBL" id="QJY30862.1"/>
    </source>
</evidence>
<organism evidence="2">
    <name type="scientific">Discosia rubi</name>
    <dbReference type="NCBI Taxonomy" id="2502037"/>
    <lineage>
        <taxon>Eukaryota</taxon>
        <taxon>Fungi</taxon>
        <taxon>Dikarya</taxon>
        <taxon>Ascomycota</taxon>
        <taxon>Pezizomycotina</taxon>
        <taxon>Sordariomycetes</taxon>
        <taxon>Xylariomycetidae</taxon>
        <taxon>Amphisphaeriales</taxon>
        <taxon>Sporocadaceae</taxon>
        <taxon>Discosia</taxon>
    </lineage>
</organism>
<dbReference type="InterPro" id="IPR041698">
    <property type="entry name" value="Methyltransf_25"/>
</dbReference>
<gene>
    <name evidence="2" type="primary">g76</name>
</gene>
<dbReference type="AlphaFoldDB" id="A0A6M6I714"/>
<dbReference type="SUPFAM" id="SSF53335">
    <property type="entry name" value="S-adenosyl-L-methionine-dependent methyltransferases"/>
    <property type="match status" value="1"/>
</dbReference>